<dbReference type="InterPro" id="IPR027381">
    <property type="entry name" value="LytR/CpsA/Psr_C"/>
</dbReference>
<feature type="domain" description="LytR/CpsA/Psr regulator C-terminal" evidence="2">
    <location>
        <begin position="69"/>
        <end position="156"/>
    </location>
</feature>
<name>A0A4P6MNE8_9MICO</name>
<dbReference type="OrthoDB" id="4864198at2"/>
<dbReference type="EMBL" id="CP036164">
    <property type="protein sequence ID" value="QBF44991.1"/>
    <property type="molecule type" value="Genomic_DNA"/>
</dbReference>
<sequence length="168" mass="18177">MSQDPYDDLDPARSRRRRSIITFAIVLLMLFFAAWYALSYIRADGAQTGRTGSSTTQSSPSTCGISPKQVEVNVYNATDRDGLAGRVATQLTARGFAVKTVANDPKKVKIDGAGVLRYGSGGRNEAKLVGLHTGKLEMLQDARKRTTVDVVLGPTFKKLVPEADVQPC</sequence>
<feature type="transmembrane region" description="Helical" evidence="1">
    <location>
        <begin position="20"/>
        <end position="38"/>
    </location>
</feature>
<protein>
    <submittedName>
        <fullName evidence="3">LytR family transcriptional regulator</fullName>
    </submittedName>
</protein>
<organism evidence="3 4">
    <name type="scientific">Janibacter limosus</name>
    <dbReference type="NCBI Taxonomy" id="53458"/>
    <lineage>
        <taxon>Bacteria</taxon>
        <taxon>Bacillati</taxon>
        <taxon>Actinomycetota</taxon>
        <taxon>Actinomycetes</taxon>
        <taxon>Micrococcales</taxon>
        <taxon>Intrasporangiaceae</taxon>
        <taxon>Janibacter</taxon>
    </lineage>
</organism>
<keyword evidence="1" id="KW-1133">Transmembrane helix</keyword>
<dbReference type="Pfam" id="PF13399">
    <property type="entry name" value="LytR_C"/>
    <property type="match status" value="1"/>
</dbReference>
<dbReference type="Proteomes" id="UP000290408">
    <property type="component" value="Chromosome"/>
</dbReference>
<evidence type="ECO:0000259" key="2">
    <source>
        <dbReference type="Pfam" id="PF13399"/>
    </source>
</evidence>
<proteinExistence type="predicted"/>
<dbReference type="AlphaFoldDB" id="A0A4P6MNE8"/>
<evidence type="ECO:0000256" key="1">
    <source>
        <dbReference type="SAM" id="Phobius"/>
    </source>
</evidence>
<evidence type="ECO:0000313" key="3">
    <source>
        <dbReference type="EMBL" id="QBF44991.1"/>
    </source>
</evidence>
<evidence type="ECO:0000313" key="4">
    <source>
        <dbReference type="Proteomes" id="UP000290408"/>
    </source>
</evidence>
<gene>
    <name evidence="3" type="ORF">EXU32_01115</name>
</gene>
<dbReference type="RefSeq" id="WP_130628237.1">
    <property type="nucleotide sequence ID" value="NZ_CP036164.1"/>
</dbReference>
<keyword evidence="4" id="KW-1185">Reference proteome</keyword>
<keyword evidence="1" id="KW-0812">Transmembrane</keyword>
<dbReference type="KEGG" id="jli:EXU32_01115"/>
<accession>A0A4P6MNE8</accession>
<reference evidence="3 4" key="1">
    <citation type="submission" date="2019-02" db="EMBL/GenBank/DDBJ databases">
        <title>Genomic data mining of an Antarctic deep-sea actinobacterium, Janibacterlimosus P3-3-X1.</title>
        <authorList>
            <person name="Liao L."/>
            <person name="Chen B."/>
        </authorList>
    </citation>
    <scope>NUCLEOTIDE SEQUENCE [LARGE SCALE GENOMIC DNA]</scope>
    <source>
        <strain evidence="3 4">P3-3-X1</strain>
    </source>
</reference>
<keyword evidence="1" id="KW-0472">Membrane</keyword>
<dbReference type="Gene3D" id="3.30.70.2390">
    <property type="match status" value="1"/>
</dbReference>